<dbReference type="OrthoDB" id="1937476at2759"/>
<protein>
    <submittedName>
        <fullName evidence="2">Prpol</fullName>
    </submittedName>
</protein>
<dbReference type="AlphaFoldDB" id="A0A3L6T3Z9"/>
<proteinExistence type="predicted"/>
<evidence type="ECO:0000313" key="3">
    <source>
        <dbReference type="Proteomes" id="UP000275267"/>
    </source>
</evidence>
<gene>
    <name evidence="2" type="ORF">C2845_PM05G21900</name>
</gene>
<organism evidence="2 3">
    <name type="scientific">Panicum miliaceum</name>
    <name type="common">Proso millet</name>
    <name type="synonym">Broomcorn millet</name>
    <dbReference type="NCBI Taxonomy" id="4540"/>
    <lineage>
        <taxon>Eukaryota</taxon>
        <taxon>Viridiplantae</taxon>
        <taxon>Streptophyta</taxon>
        <taxon>Embryophyta</taxon>
        <taxon>Tracheophyta</taxon>
        <taxon>Spermatophyta</taxon>
        <taxon>Magnoliopsida</taxon>
        <taxon>Liliopsida</taxon>
        <taxon>Poales</taxon>
        <taxon>Poaceae</taxon>
        <taxon>PACMAD clade</taxon>
        <taxon>Panicoideae</taxon>
        <taxon>Panicodae</taxon>
        <taxon>Paniceae</taxon>
        <taxon>Panicinae</taxon>
        <taxon>Panicum</taxon>
        <taxon>Panicum sect. Panicum</taxon>
    </lineage>
</organism>
<comment type="caution">
    <text evidence="2">The sequence shown here is derived from an EMBL/GenBank/DDBJ whole genome shotgun (WGS) entry which is preliminary data.</text>
</comment>
<sequence length="232" mass="25939">MKIPTAGGVVTVFGSQEDGRRCEDNTSQSSKNVHAIEDQKQTEDEGSQQETEAQEASEGLQPAEYTKRVPLCEDIPDHTVTIVKGLEQAEEERLVHFLRNNEDVFAWSSADLKGVSRDVMEHVLKVDSKHKPIKQRLRTMSEESNKAAQAEVQKLLDVGVIREVQFSEWLANVVMVKKKNGKWRICIDFTNLNKACPKDDYPLPRIDTLVDAAAGSEMMSMQIASLAIIGSR</sequence>
<name>A0A3L6T3Z9_PANMI</name>
<dbReference type="EMBL" id="PQIB02000003">
    <property type="protein sequence ID" value="RLN30671.1"/>
    <property type="molecule type" value="Genomic_DNA"/>
</dbReference>
<dbReference type="InterPro" id="IPR053134">
    <property type="entry name" value="RNA-dir_DNA_polymerase"/>
</dbReference>
<dbReference type="STRING" id="4540.A0A3L6T3Z9"/>
<feature type="compositionally biased region" description="Acidic residues" evidence="1">
    <location>
        <begin position="44"/>
        <end position="55"/>
    </location>
</feature>
<keyword evidence="3" id="KW-1185">Reference proteome</keyword>
<dbReference type="PANTHER" id="PTHR24559">
    <property type="entry name" value="TRANSPOSON TY3-I GAG-POL POLYPROTEIN"/>
    <property type="match status" value="1"/>
</dbReference>
<evidence type="ECO:0000256" key="1">
    <source>
        <dbReference type="SAM" id="MobiDB-lite"/>
    </source>
</evidence>
<reference evidence="3" key="1">
    <citation type="journal article" date="2019" name="Nat. Commun.">
        <title>The genome of broomcorn millet.</title>
        <authorList>
            <person name="Zou C."/>
            <person name="Miki D."/>
            <person name="Li D."/>
            <person name="Tang Q."/>
            <person name="Xiao L."/>
            <person name="Rajput S."/>
            <person name="Deng P."/>
            <person name="Jia W."/>
            <person name="Huang R."/>
            <person name="Zhang M."/>
            <person name="Sun Y."/>
            <person name="Hu J."/>
            <person name="Fu X."/>
            <person name="Schnable P.S."/>
            <person name="Li F."/>
            <person name="Zhang H."/>
            <person name="Feng B."/>
            <person name="Zhu X."/>
            <person name="Liu R."/>
            <person name="Schnable J.C."/>
            <person name="Zhu J.-K."/>
            <person name="Zhang H."/>
        </authorList>
    </citation>
    <scope>NUCLEOTIDE SEQUENCE [LARGE SCALE GENOMIC DNA]</scope>
</reference>
<dbReference type="Proteomes" id="UP000275267">
    <property type="component" value="Unassembled WGS sequence"/>
</dbReference>
<feature type="compositionally biased region" description="Basic and acidic residues" evidence="1">
    <location>
        <begin position="34"/>
        <end position="43"/>
    </location>
</feature>
<feature type="region of interest" description="Disordered" evidence="1">
    <location>
        <begin position="1"/>
        <end position="60"/>
    </location>
</feature>
<dbReference type="PANTHER" id="PTHR24559:SF444">
    <property type="entry name" value="REVERSE TRANSCRIPTASE DOMAIN-CONTAINING PROTEIN"/>
    <property type="match status" value="1"/>
</dbReference>
<dbReference type="Gene3D" id="3.10.10.10">
    <property type="entry name" value="HIV Type 1 Reverse Transcriptase, subunit A, domain 1"/>
    <property type="match status" value="1"/>
</dbReference>
<dbReference type="SUPFAM" id="SSF56672">
    <property type="entry name" value="DNA/RNA polymerases"/>
    <property type="match status" value="1"/>
</dbReference>
<accession>A0A3L6T3Z9</accession>
<dbReference type="InterPro" id="IPR043502">
    <property type="entry name" value="DNA/RNA_pol_sf"/>
</dbReference>
<evidence type="ECO:0000313" key="2">
    <source>
        <dbReference type="EMBL" id="RLN30671.1"/>
    </source>
</evidence>